<dbReference type="InterPro" id="IPR023346">
    <property type="entry name" value="Lysozyme-like_dom_sf"/>
</dbReference>
<dbReference type="Pfam" id="PF13406">
    <property type="entry name" value="SLT_2"/>
    <property type="match status" value="1"/>
</dbReference>
<dbReference type="NCBIfam" id="TIGR02282">
    <property type="entry name" value="MltB"/>
    <property type="match status" value="1"/>
</dbReference>
<dbReference type="AlphaFoldDB" id="A0A160DWN7"/>
<dbReference type="RefSeq" id="WP_067649382.1">
    <property type="nucleotide sequence ID" value="NZ_CP015249.1"/>
</dbReference>
<proteinExistence type="predicted"/>
<feature type="active site" evidence="1">
    <location>
        <position position="103"/>
    </location>
</feature>
<dbReference type="Gene3D" id="1.10.530.10">
    <property type="match status" value="1"/>
</dbReference>
<feature type="domain" description="Transglycosylase SLT" evidence="2">
    <location>
        <begin position="10"/>
        <end position="298"/>
    </location>
</feature>
<protein>
    <submittedName>
        <fullName evidence="3">Lytic murein transglycosylase B</fullName>
    </submittedName>
</protein>
<accession>A0A160DWN7</accession>
<organism evidence="3 4">
    <name type="scientific">Dokdonella koreensis DS-123</name>
    <dbReference type="NCBI Taxonomy" id="1300342"/>
    <lineage>
        <taxon>Bacteria</taxon>
        <taxon>Pseudomonadati</taxon>
        <taxon>Pseudomonadota</taxon>
        <taxon>Gammaproteobacteria</taxon>
        <taxon>Lysobacterales</taxon>
        <taxon>Rhodanobacteraceae</taxon>
        <taxon>Dokdonella</taxon>
    </lineage>
</organism>
<dbReference type="Proteomes" id="UP000076830">
    <property type="component" value="Chromosome"/>
</dbReference>
<dbReference type="Gene3D" id="1.10.8.350">
    <property type="entry name" value="Bacterial muramidase"/>
    <property type="match status" value="1"/>
</dbReference>
<gene>
    <name evidence="3" type="ORF">I596_3067</name>
</gene>
<evidence type="ECO:0000313" key="4">
    <source>
        <dbReference type="Proteomes" id="UP000076830"/>
    </source>
</evidence>
<dbReference type="InterPro" id="IPR043426">
    <property type="entry name" value="MltB-like"/>
</dbReference>
<evidence type="ECO:0000259" key="2">
    <source>
        <dbReference type="Pfam" id="PF13406"/>
    </source>
</evidence>
<dbReference type="EMBL" id="CP015249">
    <property type="protein sequence ID" value="ANB19059.1"/>
    <property type="molecule type" value="Genomic_DNA"/>
</dbReference>
<dbReference type="PANTHER" id="PTHR30163">
    <property type="entry name" value="MEMBRANE-BOUND LYTIC MUREIN TRANSGLYCOSYLASE B"/>
    <property type="match status" value="1"/>
</dbReference>
<dbReference type="KEGG" id="dko:I596_3067"/>
<dbReference type="STRING" id="1300342.I596_3067"/>
<reference evidence="3 4" key="1">
    <citation type="submission" date="2016-04" db="EMBL/GenBank/DDBJ databases">
        <title>Complete genome sequence of Dokdonella koreensis DS-123T.</title>
        <authorList>
            <person name="Kim J.F."/>
            <person name="Lee H."/>
            <person name="Kwak M.-J."/>
        </authorList>
    </citation>
    <scope>NUCLEOTIDE SEQUENCE [LARGE SCALE GENOMIC DNA]</scope>
    <source>
        <strain evidence="3 4">DS-123</strain>
    </source>
</reference>
<dbReference type="PANTHER" id="PTHR30163:SF9">
    <property type="entry name" value="MEMBRANE-BOUND LYTIC MUREIN TRANSGLYCOSYLASE B"/>
    <property type="match status" value="1"/>
</dbReference>
<dbReference type="FunFam" id="1.10.8.350:FF:000001">
    <property type="entry name" value="Lytic murein transglycosylase B"/>
    <property type="match status" value="1"/>
</dbReference>
<dbReference type="PATRIC" id="fig|1300342.3.peg.2994"/>
<dbReference type="SUPFAM" id="SSF53955">
    <property type="entry name" value="Lysozyme-like"/>
    <property type="match status" value="1"/>
</dbReference>
<dbReference type="GO" id="GO:0009253">
    <property type="term" value="P:peptidoglycan catabolic process"/>
    <property type="evidence" value="ECO:0007669"/>
    <property type="project" value="TreeGrafter"/>
</dbReference>
<dbReference type="OrthoDB" id="9772911at2"/>
<name>A0A160DWN7_9GAMM</name>
<evidence type="ECO:0000256" key="1">
    <source>
        <dbReference type="PIRSR" id="PIRSR611757-1"/>
    </source>
</evidence>
<dbReference type="InterPro" id="IPR011757">
    <property type="entry name" value="Lytic_transglycosylase_MltB"/>
</dbReference>
<dbReference type="GO" id="GO:0008933">
    <property type="term" value="F:peptidoglycan lytic transglycosylase activity"/>
    <property type="evidence" value="ECO:0007669"/>
    <property type="project" value="TreeGrafter"/>
</dbReference>
<dbReference type="InterPro" id="IPR031304">
    <property type="entry name" value="SLT_2"/>
</dbReference>
<dbReference type="CDD" id="cd13399">
    <property type="entry name" value="Slt35-like"/>
    <property type="match status" value="1"/>
</dbReference>
<sequence length="309" mass="34590">MALPEVSDPQVLAFAAELAKNDGLVESEVLATLEEASVQQSILDAIARPAESKAWKDYRPIFISDRRIDDGVVFYGQHRELIDRIAGEFGVPAEIIVAIIGVETNYGRNIGRYRVLDALYTLAFHYPPRSPYFRGELRQLFLLGNDRLAYPIDQLKGSYAGAMGLGQFMPTSIATWARDYDGDGRIDLWNSYPDIVASIANYFVEHGWERDAPVTVRAVRDATARPVERTTLEPLLSVQQLEAWGYAPTAPVDAERAATLLTLEGPETEDWIIFRNFYVISRYNRSPLYSMAVWQLSQAIARGAAGDRP</sequence>
<evidence type="ECO:0000313" key="3">
    <source>
        <dbReference type="EMBL" id="ANB19059.1"/>
    </source>
</evidence>
<keyword evidence="4" id="KW-1185">Reference proteome</keyword>